<dbReference type="PANTHER" id="PTHR33154:SF33">
    <property type="entry name" value="TRANSCRIPTIONAL REPRESSOR SDPR"/>
    <property type="match status" value="1"/>
</dbReference>
<evidence type="ECO:0000256" key="2">
    <source>
        <dbReference type="ARBA" id="ARBA00023125"/>
    </source>
</evidence>
<dbReference type="InterPro" id="IPR001845">
    <property type="entry name" value="HTH_ArsR_DNA-bd_dom"/>
</dbReference>
<dbReference type="GO" id="GO:0003700">
    <property type="term" value="F:DNA-binding transcription factor activity"/>
    <property type="evidence" value="ECO:0007669"/>
    <property type="project" value="InterPro"/>
</dbReference>
<dbReference type="InterPro" id="IPR036390">
    <property type="entry name" value="WH_DNA-bd_sf"/>
</dbReference>
<evidence type="ECO:0000313" key="5">
    <source>
        <dbReference type="EMBL" id="SFR99043.1"/>
    </source>
</evidence>
<feature type="domain" description="HTH arsR-type" evidence="4">
    <location>
        <begin position="11"/>
        <end position="105"/>
    </location>
</feature>
<reference evidence="5 6" key="1">
    <citation type="submission" date="2016-10" db="EMBL/GenBank/DDBJ databases">
        <authorList>
            <person name="Varghese N."/>
            <person name="Submissions S."/>
        </authorList>
    </citation>
    <scope>NUCLEOTIDE SEQUENCE [LARGE SCALE GENOMIC DNA]</scope>
    <source>
        <strain evidence="5 6">IAM 15147</strain>
    </source>
</reference>
<dbReference type="CDD" id="cd00090">
    <property type="entry name" value="HTH_ARSR"/>
    <property type="match status" value="1"/>
</dbReference>
<dbReference type="Pfam" id="PF01022">
    <property type="entry name" value="HTH_5"/>
    <property type="match status" value="1"/>
</dbReference>
<accession>A0AA94KYH8</accession>
<dbReference type="InterPro" id="IPR051081">
    <property type="entry name" value="HTH_MetalResp_TranReg"/>
</dbReference>
<proteinExistence type="predicted"/>
<dbReference type="GO" id="GO:0003677">
    <property type="term" value="F:DNA binding"/>
    <property type="evidence" value="ECO:0007669"/>
    <property type="project" value="UniProtKB-KW"/>
</dbReference>
<evidence type="ECO:0000256" key="1">
    <source>
        <dbReference type="ARBA" id="ARBA00023015"/>
    </source>
</evidence>
<protein>
    <submittedName>
        <fullName evidence="5">Transcriptional regulator, ArsR family</fullName>
    </submittedName>
</protein>
<evidence type="ECO:0000256" key="3">
    <source>
        <dbReference type="ARBA" id="ARBA00023163"/>
    </source>
</evidence>
<keyword evidence="3" id="KW-0804">Transcription</keyword>
<evidence type="ECO:0000259" key="4">
    <source>
        <dbReference type="PROSITE" id="PS50987"/>
    </source>
</evidence>
<comment type="caution">
    <text evidence="5">The sequence shown here is derived from an EMBL/GenBank/DDBJ whole genome shotgun (WGS) entry which is preliminary data.</text>
</comment>
<dbReference type="PROSITE" id="PS50987">
    <property type="entry name" value="HTH_ARSR_2"/>
    <property type="match status" value="1"/>
</dbReference>
<sequence length="132" mass="14590">MVMEARGEMHEHSVDDEALDRIFAALSDRTRRRILLRLRSGAATVTELTALTDLSQPAVSKHLKVLGEAGLVRAERDAQRIHRMIELAPLIRAAVFVSQFEVQVDARLDRLEAHLTSGTRPDASGPTPKEAS</sequence>
<dbReference type="PRINTS" id="PR00778">
    <property type="entry name" value="HTHARSR"/>
</dbReference>
<keyword evidence="6" id="KW-1185">Reference proteome</keyword>
<dbReference type="EMBL" id="FOZN01000001">
    <property type="protein sequence ID" value="SFR99043.1"/>
    <property type="molecule type" value="Genomic_DNA"/>
</dbReference>
<dbReference type="InterPro" id="IPR011991">
    <property type="entry name" value="ArsR-like_HTH"/>
</dbReference>
<dbReference type="PANTHER" id="PTHR33154">
    <property type="entry name" value="TRANSCRIPTIONAL REGULATOR, ARSR FAMILY"/>
    <property type="match status" value="1"/>
</dbReference>
<dbReference type="NCBIfam" id="NF033788">
    <property type="entry name" value="HTH_metalloreg"/>
    <property type="match status" value="1"/>
</dbReference>
<dbReference type="SMART" id="SM00418">
    <property type="entry name" value="HTH_ARSR"/>
    <property type="match status" value="1"/>
</dbReference>
<dbReference type="SUPFAM" id="SSF46785">
    <property type="entry name" value="Winged helix' DNA-binding domain"/>
    <property type="match status" value="1"/>
</dbReference>
<name>A0AA94KYH8_9MICO</name>
<organism evidence="5 6">
    <name type="scientific">Agrococcus baldri</name>
    <dbReference type="NCBI Taxonomy" id="153730"/>
    <lineage>
        <taxon>Bacteria</taxon>
        <taxon>Bacillati</taxon>
        <taxon>Actinomycetota</taxon>
        <taxon>Actinomycetes</taxon>
        <taxon>Micrococcales</taxon>
        <taxon>Microbacteriaceae</taxon>
        <taxon>Agrococcus</taxon>
    </lineage>
</organism>
<dbReference type="AlphaFoldDB" id="A0AA94KYH8"/>
<dbReference type="Gene3D" id="1.10.10.10">
    <property type="entry name" value="Winged helix-like DNA-binding domain superfamily/Winged helix DNA-binding domain"/>
    <property type="match status" value="1"/>
</dbReference>
<gene>
    <name evidence="5" type="ORF">SAMN04487783_0303</name>
</gene>
<dbReference type="InterPro" id="IPR036388">
    <property type="entry name" value="WH-like_DNA-bd_sf"/>
</dbReference>
<keyword evidence="2" id="KW-0238">DNA-binding</keyword>
<evidence type="ECO:0000313" key="6">
    <source>
        <dbReference type="Proteomes" id="UP000198506"/>
    </source>
</evidence>
<dbReference type="Proteomes" id="UP000198506">
    <property type="component" value="Unassembled WGS sequence"/>
</dbReference>
<keyword evidence="1" id="KW-0805">Transcription regulation</keyword>